<dbReference type="AlphaFoldDB" id="A0AAU8HUH9"/>
<feature type="transmembrane region" description="Helical" evidence="1">
    <location>
        <begin position="73"/>
        <end position="90"/>
    </location>
</feature>
<organism evidence="2">
    <name type="scientific">Proteinivorax hydrogeniformans</name>
    <dbReference type="NCBI Taxonomy" id="1826727"/>
    <lineage>
        <taxon>Bacteria</taxon>
        <taxon>Bacillati</taxon>
        <taxon>Bacillota</taxon>
        <taxon>Clostridia</taxon>
        <taxon>Eubacteriales</taxon>
        <taxon>Proteinivoracaceae</taxon>
        <taxon>Proteinivorax</taxon>
    </lineage>
</organism>
<accession>A0AAU8HUH9</accession>
<reference evidence="2" key="2">
    <citation type="submission" date="2024-06" db="EMBL/GenBank/DDBJ databases">
        <authorList>
            <person name="Petrova K.O."/>
            <person name="Toshchakov S.V."/>
            <person name="Boltjanskaja Y.V."/>
            <person name="Kevbrin V.V."/>
        </authorList>
    </citation>
    <scope>NUCLEOTIDE SEQUENCE</scope>
    <source>
        <strain evidence="2">Z-710</strain>
    </source>
</reference>
<keyword evidence="1" id="KW-0812">Transmembrane</keyword>
<keyword evidence="1" id="KW-0472">Membrane</keyword>
<evidence type="ECO:0000256" key="1">
    <source>
        <dbReference type="SAM" id="Phobius"/>
    </source>
</evidence>
<name>A0AAU8HUH9_9FIRM</name>
<dbReference type="EMBL" id="CP159485">
    <property type="protein sequence ID" value="XCI29045.1"/>
    <property type="molecule type" value="Genomic_DNA"/>
</dbReference>
<sequence>MTCLIREITGIYCPGCGTIRALTQMIQGNFLAAMSHNVLAVLFTPLLLWYIASSIALVLSGKSLPQFSLSSKGVWVLLIVVVLFGVARNIPLSQFDLIRP</sequence>
<dbReference type="RefSeq" id="WP_353893594.1">
    <property type="nucleotide sequence ID" value="NZ_CP159485.1"/>
</dbReference>
<gene>
    <name evidence="2" type="ORF">PRVXH_000345</name>
</gene>
<evidence type="ECO:0000313" key="2">
    <source>
        <dbReference type="EMBL" id="XCI29045.1"/>
    </source>
</evidence>
<feature type="transmembrane region" description="Helical" evidence="1">
    <location>
        <begin position="38"/>
        <end position="61"/>
    </location>
</feature>
<dbReference type="Pfam" id="PF10825">
    <property type="entry name" value="DUF2752"/>
    <property type="match status" value="1"/>
</dbReference>
<proteinExistence type="predicted"/>
<protein>
    <submittedName>
        <fullName evidence="2">DUF2752 domain-containing protein</fullName>
    </submittedName>
</protein>
<reference evidence="2" key="1">
    <citation type="journal article" date="2018" name="Antonie Van Leeuwenhoek">
        <title>Proteinivorax hydrogeniformans sp. nov., an anaerobic, haloalkaliphilic bacterium fermenting proteinaceous compounds with high hydrogen production.</title>
        <authorList>
            <person name="Boltyanskaya Y."/>
            <person name="Detkova E."/>
            <person name="Pimenov N."/>
            <person name="Kevbrin V."/>
        </authorList>
    </citation>
    <scope>NUCLEOTIDE SEQUENCE</scope>
    <source>
        <strain evidence="2">Z-710</strain>
    </source>
</reference>
<dbReference type="InterPro" id="IPR021215">
    <property type="entry name" value="DUF2752"/>
</dbReference>
<keyword evidence="1" id="KW-1133">Transmembrane helix</keyword>